<protein>
    <submittedName>
        <fullName evidence="1">Unnamed protein product</fullName>
    </submittedName>
</protein>
<dbReference type="OrthoDB" id="185373at2759"/>
<sequence>MEHGIKALDGLGKQMQNNGLESLPRFLQLVTGTGSNDDLKEYVPLEYMLHLFTISTQLLDDRLRDECIYLAGGLIYSSTRKRADPVNESFYIESLCNHGNFDKAVELFETRLGKPDIEGHRFWLELGAKVYLQMGNVAKATEVSESIKDHFDGYIHPNVITSYVAAYAKLSDYESAFKWWLQMKTVMDEFGLLEKIHIPGPELLENQDEVYAYYDRVEAVAYSNIIDVAIEFLKHNQFDMAMTIVETATRRSKGFLFDFIEHVIKTTSFPAREAILHAIEEDQSQDKNKKYHPGISQVIIKKLDAERFCQTASMDEVRTLDDVGAFLLELSSQKMSFDENKDKNGEQQMQLQTLINSINEGLNLTSQQCEVLLQLIDPRKSRIRADLAKRVLQAMKQSRKRQLSQDENTVGVGFFSPVAARHYMKLIESYSSDGHKPDINAIESLLSDMKETEIPIDSKFANKVLRFYFKFKQYSRAADFVDSVLVVGPSCAYVRNMMTLYRKLVENSQIMSLPSSLLAKRSTQLCMTLRSLFQIQHANSEFDNNLLNEILLTLLMLNDEAAALTVLQYYGTVLSRDINRDTLIVIKLQIQNTIVEETSRLKEEKCENVLELEQFKKLATTIGKECGLSPESIKATIDLGDVALPWTCAARIILKYVFCLNHGDVDANVVKRQQQFEERSLELQEYFEVPDVMPFDELLI</sequence>
<dbReference type="AlphaFoldDB" id="A0A9W6Z249"/>
<dbReference type="Proteomes" id="UP001165063">
    <property type="component" value="Unassembled WGS sequence"/>
</dbReference>
<dbReference type="InterPro" id="IPR011990">
    <property type="entry name" value="TPR-like_helical_dom_sf"/>
</dbReference>
<proteinExistence type="predicted"/>
<dbReference type="EMBL" id="BSXU01003637">
    <property type="protein sequence ID" value="GMG40274.1"/>
    <property type="molecule type" value="Genomic_DNA"/>
</dbReference>
<name>A0A9W6Z249_AMBMO</name>
<gene>
    <name evidence="1" type="ORF">Amon01_000604300</name>
</gene>
<evidence type="ECO:0000313" key="2">
    <source>
        <dbReference type="Proteomes" id="UP001165063"/>
    </source>
</evidence>
<evidence type="ECO:0000313" key="1">
    <source>
        <dbReference type="EMBL" id="GMG40274.1"/>
    </source>
</evidence>
<dbReference type="Gene3D" id="1.25.40.10">
    <property type="entry name" value="Tetratricopeptide repeat domain"/>
    <property type="match status" value="1"/>
</dbReference>
<reference evidence="1" key="1">
    <citation type="submission" date="2023-04" db="EMBL/GenBank/DDBJ databases">
        <title>Ambrosiozyma monospora NBRC 1965.</title>
        <authorList>
            <person name="Ichikawa N."/>
            <person name="Sato H."/>
            <person name="Tonouchi N."/>
        </authorList>
    </citation>
    <scope>NUCLEOTIDE SEQUENCE</scope>
    <source>
        <strain evidence="1">NBRC 1965</strain>
    </source>
</reference>
<organism evidence="1 2">
    <name type="scientific">Ambrosiozyma monospora</name>
    <name type="common">Yeast</name>
    <name type="synonym">Endomycopsis monosporus</name>
    <dbReference type="NCBI Taxonomy" id="43982"/>
    <lineage>
        <taxon>Eukaryota</taxon>
        <taxon>Fungi</taxon>
        <taxon>Dikarya</taxon>
        <taxon>Ascomycota</taxon>
        <taxon>Saccharomycotina</taxon>
        <taxon>Pichiomycetes</taxon>
        <taxon>Pichiales</taxon>
        <taxon>Pichiaceae</taxon>
        <taxon>Ambrosiozyma</taxon>
    </lineage>
</organism>
<comment type="caution">
    <text evidence="1">The sequence shown here is derived from an EMBL/GenBank/DDBJ whole genome shotgun (WGS) entry which is preliminary data.</text>
</comment>
<keyword evidence="2" id="KW-1185">Reference proteome</keyword>
<accession>A0A9W6Z249</accession>